<dbReference type="InterPro" id="IPR030855">
    <property type="entry name" value="Bifunct_BirA"/>
</dbReference>
<dbReference type="InterPro" id="IPR011991">
    <property type="entry name" value="ArsR-like_HTH"/>
</dbReference>
<dbReference type="HAMAP" id="MF_00978">
    <property type="entry name" value="Bifunct_BirA"/>
    <property type="match status" value="1"/>
</dbReference>
<keyword evidence="3" id="KW-0067">ATP-binding</keyword>
<keyword evidence="1 3" id="KW-0436">Ligase</keyword>
<evidence type="ECO:0000256" key="2">
    <source>
        <dbReference type="ARBA" id="ARBA00023125"/>
    </source>
</evidence>
<comment type="similarity">
    <text evidence="3">Belongs to the biotin--protein ligase family.</text>
</comment>
<feature type="binding site" evidence="3">
    <location>
        <position position="117"/>
    </location>
    <ligand>
        <name>biotin</name>
        <dbReference type="ChEBI" id="CHEBI:57586"/>
    </ligand>
</feature>
<dbReference type="SUPFAM" id="SSF46785">
    <property type="entry name" value="Winged helix' DNA-binding domain"/>
    <property type="match status" value="1"/>
</dbReference>
<proteinExistence type="inferred from homology"/>
<dbReference type="InterPro" id="IPR004408">
    <property type="entry name" value="Biotin_CoA_COase_ligase"/>
</dbReference>
<keyword evidence="3" id="KW-0547">Nucleotide-binding</keyword>
<dbReference type="InterPro" id="IPR004143">
    <property type="entry name" value="BPL_LPL_catalytic"/>
</dbReference>
<dbReference type="InterPro" id="IPR045864">
    <property type="entry name" value="aa-tRNA-synth_II/BPL/LPL"/>
</dbReference>
<keyword evidence="2 3" id="KW-0238">DNA-binding</keyword>
<keyword evidence="3" id="KW-0678">Repressor</keyword>
<dbReference type="NCBIfam" id="TIGR00121">
    <property type="entry name" value="birA_ligase"/>
    <property type="match status" value="1"/>
</dbReference>
<dbReference type="EC" id="6.3.4.15" evidence="3"/>
<dbReference type="Pfam" id="PF03099">
    <property type="entry name" value="BPL_LplA_LipB"/>
    <property type="match status" value="1"/>
</dbReference>
<dbReference type="InterPro" id="IPR036388">
    <property type="entry name" value="WH-like_DNA-bd_sf"/>
</dbReference>
<feature type="binding site" evidence="3">
    <location>
        <position position="189"/>
    </location>
    <ligand>
        <name>biotin</name>
        <dbReference type="ChEBI" id="CHEBI:57586"/>
    </ligand>
</feature>
<keyword evidence="3" id="KW-0092">Biotin</keyword>
<dbReference type="Gene3D" id="3.30.930.10">
    <property type="entry name" value="Bira Bifunctional Protein, Domain 2"/>
    <property type="match status" value="1"/>
</dbReference>
<dbReference type="InterPro" id="IPR036390">
    <property type="entry name" value="WH_DNA-bd_sf"/>
</dbReference>
<dbReference type="PANTHER" id="PTHR12835">
    <property type="entry name" value="BIOTIN PROTEIN LIGASE"/>
    <property type="match status" value="1"/>
</dbReference>
<dbReference type="PANTHER" id="PTHR12835:SF5">
    <property type="entry name" value="BIOTIN--PROTEIN LIGASE"/>
    <property type="match status" value="1"/>
</dbReference>
<comment type="function">
    <text evidence="3">Acts both as a biotin--[acetyl-CoA-carboxylase] ligase and a repressor.</text>
</comment>
<evidence type="ECO:0000256" key="3">
    <source>
        <dbReference type="HAMAP-Rule" id="MF_00978"/>
    </source>
</evidence>
<feature type="DNA-binding region" description="H-T-H motif" evidence="3">
    <location>
        <begin position="20"/>
        <end position="39"/>
    </location>
</feature>
<gene>
    <name evidence="3" type="primary">birA</name>
    <name evidence="5" type="ORF">I8J29_07985</name>
</gene>
<dbReference type="GO" id="GO:0004077">
    <property type="term" value="F:biotin--[biotin carboxyl-carrier protein] ligase activity"/>
    <property type="evidence" value="ECO:0007669"/>
    <property type="project" value="UniProtKB-EC"/>
</dbReference>
<keyword evidence="3" id="KW-0805">Transcription regulation</keyword>
<comment type="catalytic activity">
    <reaction evidence="3">
        <text>biotin + L-lysyl-[protein] + ATP = N(6)-biotinyl-L-lysyl-[protein] + AMP + diphosphate + H(+)</text>
        <dbReference type="Rhea" id="RHEA:11756"/>
        <dbReference type="Rhea" id="RHEA-COMP:9752"/>
        <dbReference type="Rhea" id="RHEA-COMP:10505"/>
        <dbReference type="ChEBI" id="CHEBI:15378"/>
        <dbReference type="ChEBI" id="CHEBI:29969"/>
        <dbReference type="ChEBI" id="CHEBI:30616"/>
        <dbReference type="ChEBI" id="CHEBI:33019"/>
        <dbReference type="ChEBI" id="CHEBI:57586"/>
        <dbReference type="ChEBI" id="CHEBI:83144"/>
        <dbReference type="ChEBI" id="CHEBI:456215"/>
        <dbReference type="EC" id="6.3.4.15"/>
    </reaction>
</comment>
<evidence type="ECO:0000313" key="6">
    <source>
        <dbReference type="Proteomes" id="UP000670947"/>
    </source>
</evidence>
<organism evidence="5 6">
    <name type="scientific">Paenibacillus artemisiicola</name>
    <dbReference type="NCBI Taxonomy" id="1172618"/>
    <lineage>
        <taxon>Bacteria</taxon>
        <taxon>Bacillati</taxon>
        <taxon>Bacillota</taxon>
        <taxon>Bacilli</taxon>
        <taxon>Bacillales</taxon>
        <taxon>Paenibacillaceae</taxon>
        <taxon>Paenibacillus</taxon>
    </lineage>
</organism>
<comment type="caution">
    <text evidence="3">Lacks conserved residue(s) required for the propagation of feature annotation.</text>
</comment>
<dbReference type="CDD" id="cd00090">
    <property type="entry name" value="HTH_ARSR"/>
    <property type="match status" value="1"/>
</dbReference>
<feature type="binding site" evidence="3">
    <location>
        <begin position="121"/>
        <end position="123"/>
    </location>
    <ligand>
        <name>biotin</name>
        <dbReference type="ChEBI" id="CHEBI:57586"/>
    </ligand>
</feature>
<accession>A0ABS3W776</accession>
<reference evidence="5 6" key="1">
    <citation type="submission" date="2021-03" db="EMBL/GenBank/DDBJ databases">
        <title>Paenibacillus artemisicola MWE-103 whole genome sequence.</title>
        <authorList>
            <person name="Ham Y.J."/>
        </authorList>
    </citation>
    <scope>NUCLEOTIDE SEQUENCE [LARGE SCALE GENOMIC DNA]</scope>
    <source>
        <strain evidence="5 6">MWE-103</strain>
    </source>
</reference>
<evidence type="ECO:0000259" key="4">
    <source>
        <dbReference type="PROSITE" id="PS51733"/>
    </source>
</evidence>
<dbReference type="Pfam" id="PF08279">
    <property type="entry name" value="HTH_11"/>
    <property type="match status" value="1"/>
</dbReference>
<dbReference type="PROSITE" id="PS51733">
    <property type="entry name" value="BPL_LPL_CATALYTIC"/>
    <property type="match status" value="1"/>
</dbReference>
<dbReference type="Proteomes" id="UP000670947">
    <property type="component" value="Unassembled WGS sequence"/>
</dbReference>
<comment type="caution">
    <text evidence="5">The sequence shown here is derived from an EMBL/GenBank/DDBJ whole genome shotgun (WGS) entry which is preliminary data.</text>
</comment>
<dbReference type="SUPFAM" id="SSF55681">
    <property type="entry name" value="Class II aaRS and biotin synthetases"/>
    <property type="match status" value="1"/>
</dbReference>
<dbReference type="InterPro" id="IPR013196">
    <property type="entry name" value="HTH_11"/>
</dbReference>
<feature type="domain" description="BPL/LPL catalytic" evidence="4">
    <location>
        <begin position="80"/>
        <end position="262"/>
    </location>
</feature>
<dbReference type="Gene3D" id="1.10.10.10">
    <property type="entry name" value="Winged helix-like DNA-binding domain superfamily/Winged helix DNA-binding domain"/>
    <property type="match status" value="1"/>
</dbReference>
<name>A0ABS3W776_9BACL</name>
<sequence length="328" mass="35915">MNNRLLELLEQQGSEHYISGEQLSQALQVSRTAIWKQIKKLEAAGYRIEASRRLGYRLIDRPSKLTALELGAKLGEKGVAMIGGIRLFDEVDSTQNIAQRLAEEGAPEGTLVIAEQQTNGRGRMGRKWVSPSGKGIWMSFILRPGMPIHFAPQLTLLTAVALCRALRAAAAPLDIGIKWPNDLLVGGRKISGILLETTAEEERLRYVIAGIGISVNLTEDDYPPELLDIATSLRIQLGRELDRAEIVASFFAQFQQLYAVYQREGFAPIQTIWEALSVTLHKPTRLIVGGKATTGTPIGLNDQGALLVRMDDGAVVPLFSAEQVPPQG</sequence>
<keyword evidence="6" id="KW-1185">Reference proteome</keyword>
<dbReference type="EMBL" id="JAGGDJ010000003">
    <property type="protein sequence ID" value="MBO7744128.1"/>
    <property type="molecule type" value="Genomic_DNA"/>
</dbReference>
<evidence type="ECO:0000256" key="1">
    <source>
        <dbReference type="ARBA" id="ARBA00022598"/>
    </source>
</evidence>
<protein>
    <recommendedName>
        <fullName evidence="3">Bifunctional ligase/repressor BirA</fullName>
    </recommendedName>
    <alternativeName>
        <fullName evidence="3">Biotin--[acetyl-CoA-carboxylase] ligase</fullName>
        <ecNumber evidence="3">6.3.4.15</ecNumber>
    </alternativeName>
    <alternativeName>
        <fullName evidence="3">Biotin--protein ligase</fullName>
    </alternativeName>
    <alternativeName>
        <fullName evidence="3">Biotin-[acetyl-CoA carboxylase] synthetase</fullName>
    </alternativeName>
</protein>
<evidence type="ECO:0000313" key="5">
    <source>
        <dbReference type="EMBL" id="MBO7744128.1"/>
    </source>
</evidence>
<dbReference type="CDD" id="cd16442">
    <property type="entry name" value="BPL"/>
    <property type="match status" value="1"/>
</dbReference>
<keyword evidence="3" id="KW-0804">Transcription</keyword>
<dbReference type="RefSeq" id="WP_208847077.1">
    <property type="nucleotide sequence ID" value="NZ_JAGGDJ010000003.1"/>
</dbReference>